<protein>
    <submittedName>
        <fullName evidence="1">UDP-N-acetylglucosamine--LPS N-acetylglucosamine transferase</fullName>
    </submittedName>
</protein>
<sequence>MPSVLLLSSNGAGMGHLTRLLAYARRLPGGTRTHVLSLSQAVPVVGQEGIPWEYLPSQGATGLRPASWRRLFAERVTEALQRLDPDVLVFDGTHPYSGLDLALAAHPRTRAVWSRRGMWRPGRNVDQLEKASWFDAVVEPGDLAAAADRGATATTAGAVRVSPVTLVDREGRSSRADARAALGLPADDPLALVALGAGNINDTDDEVGAAASALQARGVGVCVTAPSIAERAYAGADVHLVRHFPLSEHFAAFDHVVAAAGYNSFHEALRLGVPALFVPNRHTNLDDQAGRAGHAAARGWALSADTLTGGRAPALVEQLLHEGPGMAARALAEDPGNGAGAAAAEIVRVAGLAGAGGNAASRLGVGRR</sequence>
<evidence type="ECO:0000313" key="2">
    <source>
        <dbReference type="Proteomes" id="UP000326546"/>
    </source>
</evidence>
<dbReference type="Gene3D" id="3.40.50.2000">
    <property type="entry name" value="Glycogen Phosphorylase B"/>
    <property type="match status" value="1"/>
</dbReference>
<keyword evidence="1" id="KW-0808">Transferase</keyword>
<dbReference type="KEGG" id="serw:FY030_16065"/>
<dbReference type="PANTHER" id="PTHR21015:SF28">
    <property type="entry name" value="SLL1722 PROTEIN"/>
    <property type="match status" value="1"/>
</dbReference>
<proteinExistence type="predicted"/>
<dbReference type="SUPFAM" id="SSF53756">
    <property type="entry name" value="UDP-Glycosyltransferase/glycogen phosphorylase"/>
    <property type="match status" value="1"/>
</dbReference>
<evidence type="ECO:0000313" key="1">
    <source>
        <dbReference type="EMBL" id="QFG70399.1"/>
    </source>
</evidence>
<gene>
    <name evidence="1" type="ORF">FY030_16065</name>
</gene>
<organism evidence="1 2">
    <name type="scientific">Ornithinimicrobium pratense</name>
    <dbReference type="NCBI Taxonomy" id="2593973"/>
    <lineage>
        <taxon>Bacteria</taxon>
        <taxon>Bacillati</taxon>
        <taxon>Actinomycetota</taxon>
        <taxon>Actinomycetes</taxon>
        <taxon>Micrococcales</taxon>
        <taxon>Ornithinimicrobiaceae</taxon>
        <taxon>Ornithinimicrobium</taxon>
    </lineage>
</organism>
<dbReference type="PANTHER" id="PTHR21015">
    <property type="entry name" value="UDP-N-ACETYLGLUCOSAMINE--N-ACETYLMURAMYL-(PENTAPEPTIDE) PYROPHOSPHORYL-UNDECAPRENOL N-ACETYLGLUCOSAMINE TRANSFERASE 1"/>
    <property type="match status" value="1"/>
</dbReference>
<name>A0A5J6V941_9MICO</name>
<keyword evidence="2" id="KW-1185">Reference proteome</keyword>
<accession>A0A5J6V941</accession>
<reference evidence="1 2" key="1">
    <citation type="submission" date="2019-09" db="EMBL/GenBank/DDBJ databases">
        <title>Serinicoccus pratensis sp. nov., isolated from meadow soil.</title>
        <authorList>
            <person name="Zhang W."/>
        </authorList>
    </citation>
    <scope>NUCLEOTIDE SEQUENCE [LARGE SCALE GENOMIC DNA]</scope>
    <source>
        <strain evidence="1 2">W204</strain>
    </source>
</reference>
<dbReference type="Proteomes" id="UP000326546">
    <property type="component" value="Chromosome"/>
</dbReference>
<dbReference type="GO" id="GO:0016757">
    <property type="term" value="F:glycosyltransferase activity"/>
    <property type="evidence" value="ECO:0007669"/>
    <property type="project" value="TreeGrafter"/>
</dbReference>
<dbReference type="OrthoDB" id="8549922at2"/>
<dbReference type="AlphaFoldDB" id="A0A5J6V941"/>
<dbReference type="EMBL" id="CP044427">
    <property type="protein sequence ID" value="QFG70399.1"/>
    <property type="molecule type" value="Genomic_DNA"/>
</dbReference>